<dbReference type="CDD" id="cd00038">
    <property type="entry name" value="CAP_ED"/>
    <property type="match status" value="1"/>
</dbReference>
<dbReference type="InterPro" id="IPR000595">
    <property type="entry name" value="cNMP-bd_dom"/>
</dbReference>
<dbReference type="GO" id="GO:0003677">
    <property type="term" value="F:DNA binding"/>
    <property type="evidence" value="ECO:0007669"/>
    <property type="project" value="UniProtKB-KW"/>
</dbReference>
<dbReference type="GO" id="GO:0005829">
    <property type="term" value="C:cytosol"/>
    <property type="evidence" value="ECO:0007669"/>
    <property type="project" value="TreeGrafter"/>
</dbReference>
<evidence type="ECO:0000259" key="4">
    <source>
        <dbReference type="PROSITE" id="PS50042"/>
    </source>
</evidence>
<dbReference type="Pfam" id="PF00027">
    <property type="entry name" value="cNMP_binding"/>
    <property type="match status" value="1"/>
</dbReference>
<organism evidence="6">
    <name type="scientific">hydrothermal vent metagenome</name>
    <dbReference type="NCBI Taxonomy" id="652676"/>
    <lineage>
        <taxon>unclassified sequences</taxon>
        <taxon>metagenomes</taxon>
        <taxon>ecological metagenomes</taxon>
    </lineage>
</organism>
<dbReference type="PROSITE" id="PS50042">
    <property type="entry name" value="CNMP_BINDING_3"/>
    <property type="match status" value="1"/>
</dbReference>
<dbReference type="CDD" id="cd00092">
    <property type="entry name" value="HTH_CRP"/>
    <property type="match status" value="1"/>
</dbReference>
<evidence type="ECO:0000256" key="2">
    <source>
        <dbReference type="ARBA" id="ARBA00023125"/>
    </source>
</evidence>
<keyword evidence="1" id="KW-0805">Transcription regulation</keyword>
<keyword evidence="2" id="KW-0238">DNA-binding</keyword>
<gene>
    <name evidence="6" type="ORF">MNBD_GAMMA17-520</name>
</gene>
<dbReference type="EMBL" id="UOFQ01000013">
    <property type="protein sequence ID" value="VAW84993.1"/>
    <property type="molecule type" value="Genomic_DNA"/>
</dbReference>
<name>A0A3B0Z9X3_9ZZZZ</name>
<dbReference type="PANTHER" id="PTHR24567">
    <property type="entry name" value="CRP FAMILY TRANSCRIPTIONAL REGULATORY PROTEIN"/>
    <property type="match status" value="1"/>
</dbReference>
<dbReference type="Gene3D" id="1.10.10.10">
    <property type="entry name" value="Winged helix-like DNA-binding domain superfamily/Winged helix DNA-binding domain"/>
    <property type="match status" value="1"/>
</dbReference>
<feature type="domain" description="Cyclic nucleotide-binding" evidence="4">
    <location>
        <begin position="6"/>
        <end position="102"/>
    </location>
</feature>
<keyword evidence="3" id="KW-0804">Transcription</keyword>
<dbReference type="InterPro" id="IPR050397">
    <property type="entry name" value="Env_Response_Regulators"/>
</dbReference>
<reference evidence="6" key="1">
    <citation type="submission" date="2018-06" db="EMBL/GenBank/DDBJ databases">
        <authorList>
            <person name="Zhirakovskaya E."/>
        </authorList>
    </citation>
    <scope>NUCLEOTIDE SEQUENCE</scope>
</reference>
<dbReference type="AlphaFoldDB" id="A0A3B0Z9X3"/>
<dbReference type="GO" id="GO:0003700">
    <property type="term" value="F:DNA-binding transcription factor activity"/>
    <property type="evidence" value="ECO:0007669"/>
    <property type="project" value="TreeGrafter"/>
</dbReference>
<evidence type="ECO:0000256" key="1">
    <source>
        <dbReference type="ARBA" id="ARBA00023015"/>
    </source>
</evidence>
<dbReference type="InterPro" id="IPR014710">
    <property type="entry name" value="RmlC-like_jellyroll"/>
</dbReference>
<dbReference type="SUPFAM" id="SSF51206">
    <property type="entry name" value="cAMP-binding domain-like"/>
    <property type="match status" value="1"/>
</dbReference>
<feature type="domain" description="HTH crp-type" evidence="5">
    <location>
        <begin position="142"/>
        <end position="206"/>
    </location>
</feature>
<dbReference type="Pfam" id="PF13545">
    <property type="entry name" value="HTH_Crp_2"/>
    <property type="match status" value="1"/>
</dbReference>
<dbReference type="SUPFAM" id="SSF46785">
    <property type="entry name" value="Winged helix' DNA-binding domain"/>
    <property type="match status" value="1"/>
</dbReference>
<dbReference type="PRINTS" id="PR00034">
    <property type="entry name" value="HTHCRP"/>
</dbReference>
<dbReference type="InterPro" id="IPR036388">
    <property type="entry name" value="WH-like_DNA-bd_sf"/>
</dbReference>
<accession>A0A3B0Z9X3</accession>
<dbReference type="SMART" id="SM00419">
    <property type="entry name" value="HTH_CRP"/>
    <property type="match status" value="1"/>
</dbReference>
<dbReference type="InterPro" id="IPR012318">
    <property type="entry name" value="HTH_CRP"/>
</dbReference>
<evidence type="ECO:0000256" key="3">
    <source>
        <dbReference type="ARBA" id="ARBA00023163"/>
    </source>
</evidence>
<evidence type="ECO:0000313" key="6">
    <source>
        <dbReference type="EMBL" id="VAW84993.1"/>
    </source>
</evidence>
<sequence length="213" mass="23091">MECFPLLADAHHEFLNKFFHSATLMNIPAAHTIASEGSECGQLALVFSGSVRVYKLAESGREITLYRISSGDSCVLTASCIMSGTPFPAIAETETDVEALIIPSQQAAEWMSEAKPWSAFIFGLISRRLADVITVLENVAFLRMDERIAAYLIAIASQGPVVNITHHEIAADLGSTREVVSRILKGFESKGLVLGARGKITINDLPGLQAYQH</sequence>
<dbReference type="Gene3D" id="2.60.120.10">
    <property type="entry name" value="Jelly Rolls"/>
    <property type="match status" value="1"/>
</dbReference>
<dbReference type="PANTHER" id="PTHR24567:SF74">
    <property type="entry name" value="HTH-TYPE TRANSCRIPTIONAL REGULATOR ARCR"/>
    <property type="match status" value="1"/>
</dbReference>
<evidence type="ECO:0000259" key="5">
    <source>
        <dbReference type="PROSITE" id="PS51063"/>
    </source>
</evidence>
<proteinExistence type="predicted"/>
<protein>
    <submittedName>
        <fullName evidence="6">Transcriptional regulator, Crp/Fnr family</fullName>
    </submittedName>
</protein>
<dbReference type="InterPro" id="IPR018490">
    <property type="entry name" value="cNMP-bd_dom_sf"/>
</dbReference>
<dbReference type="InterPro" id="IPR036390">
    <property type="entry name" value="WH_DNA-bd_sf"/>
</dbReference>
<dbReference type="PROSITE" id="PS51063">
    <property type="entry name" value="HTH_CRP_2"/>
    <property type="match status" value="1"/>
</dbReference>